<feature type="domain" description="DUF3859" evidence="2">
    <location>
        <begin position="35"/>
        <end position="160"/>
    </location>
</feature>
<sequence length="179" mass="18724">MRLCLAFALLIAGSAAAAEPSTALDYDPDQFEIVQGVFCEVPTTGRSEAPGTVAGHVDLFAEVPEFQWLTNVVPAVPGLSFGVKTTARDGMVYDGVVLTLTHPAFRDSGATAQSYVTMLGGASTSINAYTFDTQEELAPGIWSFTATRNGRVLYSALFEVVPPSAAPEIANACGGMPLS</sequence>
<keyword evidence="4" id="KW-1185">Reference proteome</keyword>
<dbReference type="OrthoDB" id="7864302at2"/>
<dbReference type="RefSeq" id="WP_149756823.1">
    <property type="nucleotide sequence ID" value="NZ_FOMS01000010.1"/>
</dbReference>
<evidence type="ECO:0000313" key="3">
    <source>
        <dbReference type="EMBL" id="SFE46260.1"/>
    </source>
</evidence>
<dbReference type="AlphaFoldDB" id="A0A1I2ATN7"/>
<dbReference type="Pfam" id="PF12975">
    <property type="entry name" value="DUF3859"/>
    <property type="match status" value="1"/>
</dbReference>
<accession>A0A1I2ATN7</accession>
<evidence type="ECO:0000259" key="2">
    <source>
        <dbReference type="Pfam" id="PF12975"/>
    </source>
</evidence>
<dbReference type="EMBL" id="FOMS01000010">
    <property type="protein sequence ID" value="SFE46260.1"/>
    <property type="molecule type" value="Genomic_DNA"/>
</dbReference>
<feature type="chain" id="PRO_5009302097" description="DUF3859 domain-containing protein" evidence="1">
    <location>
        <begin position="18"/>
        <end position="179"/>
    </location>
</feature>
<keyword evidence="1" id="KW-0732">Signal</keyword>
<dbReference type="Gene3D" id="2.60.40.2390">
    <property type="match status" value="1"/>
</dbReference>
<dbReference type="Proteomes" id="UP000325289">
    <property type="component" value="Unassembled WGS sequence"/>
</dbReference>
<protein>
    <recommendedName>
        <fullName evidence="2">DUF3859 domain-containing protein</fullName>
    </recommendedName>
</protein>
<dbReference type="InterPro" id="IPR024331">
    <property type="entry name" value="DUF3859"/>
</dbReference>
<feature type="signal peptide" evidence="1">
    <location>
        <begin position="1"/>
        <end position="17"/>
    </location>
</feature>
<reference evidence="3 4" key="1">
    <citation type="submission" date="2016-10" db="EMBL/GenBank/DDBJ databases">
        <authorList>
            <person name="Varghese N."/>
            <person name="Submissions S."/>
        </authorList>
    </citation>
    <scope>NUCLEOTIDE SEQUENCE [LARGE SCALE GENOMIC DNA]</scope>
    <source>
        <strain evidence="4">YIM D21,KCTC 23444,ACCC 10710</strain>
    </source>
</reference>
<name>A0A1I2ATN7_9RHOB</name>
<evidence type="ECO:0000256" key="1">
    <source>
        <dbReference type="SAM" id="SignalP"/>
    </source>
</evidence>
<organism evidence="3 4">
    <name type="scientific">Roseivivax sediminis</name>
    <dbReference type="NCBI Taxonomy" id="936889"/>
    <lineage>
        <taxon>Bacteria</taxon>
        <taxon>Pseudomonadati</taxon>
        <taxon>Pseudomonadota</taxon>
        <taxon>Alphaproteobacteria</taxon>
        <taxon>Rhodobacterales</taxon>
        <taxon>Roseobacteraceae</taxon>
        <taxon>Roseivivax</taxon>
    </lineage>
</organism>
<gene>
    <name evidence="3" type="ORF">SAMN04515678_11023</name>
</gene>
<proteinExistence type="predicted"/>
<evidence type="ECO:0000313" key="4">
    <source>
        <dbReference type="Proteomes" id="UP000325289"/>
    </source>
</evidence>